<dbReference type="EMBL" id="JALJOU010000127">
    <property type="protein sequence ID" value="KAK9819165.1"/>
    <property type="molecule type" value="Genomic_DNA"/>
</dbReference>
<dbReference type="Gene3D" id="3.40.50.300">
    <property type="entry name" value="P-loop containing nucleotide triphosphate hydrolases"/>
    <property type="match status" value="1"/>
</dbReference>
<name>A0AAW1QA11_9CHLO</name>
<evidence type="ECO:0008006" key="3">
    <source>
        <dbReference type="Google" id="ProtNLM"/>
    </source>
</evidence>
<accession>A0AAW1QA11</accession>
<keyword evidence="2" id="KW-1185">Reference proteome</keyword>
<proteinExistence type="predicted"/>
<reference evidence="1 2" key="1">
    <citation type="journal article" date="2024" name="Nat. Commun.">
        <title>Phylogenomics reveals the evolutionary origins of lichenization in chlorophyte algae.</title>
        <authorList>
            <person name="Puginier C."/>
            <person name="Libourel C."/>
            <person name="Otte J."/>
            <person name="Skaloud P."/>
            <person name="Haon M."/>
            <person name="Grisel S."/>
            <person name="Petersen M."/>
            <person name="Berrin J.G."/>
            <person name="Delaux P.M."/>
            <person name="Dal Grande F."/>
            <person name="Keller J."/>
        </authorList>
    </citation>
    <scope>NUCLEOTIDE SEQUENCE [LARGE SCALE GENOMIC DNA]</scope>
    <source>
        <strain evidence="1 2">SAG 245.80</strain>
    </source>
</reference>
<dbReference type="Proteomes" id="UP001445335">
    <property type="component" value="Unassembled WGS sequence"/>
</dbReference>
<dbReference type="SUPFAM" id="SSF52540">
    <property type="entry name" value="P-loop containing nucleoside triphosphate hydrolases"/>
    <property type="match status" value="1"/>
</dbReference>
<gene>
    <name evidence="1" type="ORF">WJX81_000617</name>
</gene>
<organism evidence="1 2">
    <name type="scientific">Elliptochloris bilobata</name>
    <dbReference type="NCBI Taxonomy" id="381761"/>
    <lineage>
        <taxon>Eukaryota</taxon>
        <taxon>Viridiplantae</taxon>
        <taxon>Chlorophyta</taxon>
        <taxon>core chlorophytes</taxon>
        <taxon>Trebouxiophyceae</taxon>
        <taxon>Trebouxiophyceae incertae sedis</taxon>
        <taxon>Elliptochloris clade</taxon>
        <taxon>Elliptochloris</taxon>
    </lineage>
</organism>
<evidence type="ECO:0000313" key="2">
    <source>
        <dbReference type="Proteomes" id="UP001445335"/>
    </source>
</evidence>
<dbReference type="InterPro" id="IPR027417">
    <property type="entry name" value="P-loop_NTPase"/>
</dbReference>
<dbReference type="AlphaFoldDB" id="A0AAW1QA11"/>
<protein>
    <recommendedName>
        <fullName evidence="3">Sulfotransferase</fullName>
    </recommendedName>
</protein>
<comment type="caution">
    <text evidence="1">The sequence shown here is derived from an EMBL/GenBank/DDBJ whole genome shotgun (WGS) entry which is preliminary data.</text>
</comment>
<sequence length="277" mass="30332">MAACLSASAAPSYCVPADGVYCLGCAWRDGNCGDGECKGLHAEPQTRSRQRSWPMPQVPKLIITAGPERSGSTWLFNAVRLLYEDAQEPLDAYWITHLTDAALDARGCEREGTPAQQRPHVLVKTHGWSDDWARRRASHVLLTHRDLRGVVASYRRMGWAPDLKPAYIADHLRWHAIADRDVALEDIMAAPQRELDALAATLGLAEKVDTAAVLARLQALRAPARGPPDPVNKLWPRHLSAATLQRQAGGGPVAQAPASGADLKARFPEYFSLYGYD</sequence>
<evidence type="ECO:0000313" key="1">
    <source>
        <dbReference type="EMBL" id="KAK9819165.1"/>
    </source>
</evidence>